<organism evidence="3 4">
    <name type="scientific">Neotoma lepida</name>
    <name type="common">Desert woodrat</name>
    <dbReference type="NCBI Taxonomy" id="56216"/>
    <lineage>
        <taxon>Eukaryota</taxon>
        <taxon>Metazoa</taxon>
        <taxon>Chordata</taxon>
        <taxon>Craniata</taxon>
        <taxon>Vertebrata</taxon>
        <taxon>Euteleostomi</taxon>
        <taxon>Mammalia</taxon>
        <taxon>Eutheria</taxon>
        <taxon>Euarchontoglires</taxon>
        <taxon>Glires</taxon>
        <taxon>Rodentia</taxon>
        <taxon>Myomorpha</taxon>
        <taxon>Muroidea</taxon>
        <taxon>Cricetidae</taxon>
        <taxon>Neotominae</taxon>
        <taxon>Neotoma</taxon>
    </lineage>
</organism>
<evidence type="ECO:0000256" key="1">
    <source>
        <dbReference type="ARBA" id="ARBA00022737"/>
    </source>
</evidence>
<dbReference type="PROSITE" id="PS50853">
    <property type="entry name" value="FN3"/>
    <property type="match status" value="1"/>
</dbReference>
<feature type="domain" description="Fibronectin type-III" evidence="2">
    <location>
        <begin position="28"/>
        <end position="112"/>
    </location>
</feature>
<dbReference type="Gene3D" id="2.60.40.10">
    <property type="entry name" value="Immunoglobulins"/>
    <property type="match status" value="1"/>
</dbReference>
<dbReference type="InterPro" id="IPR003961">
    <property type="entry name" value="FN3_dom"/>
</dbReference>
<feature type="non-terminal residue" evidence="3">
    <location>
        <position position="1"/>
    </location>
</feature>
<dbReference type="InterPro" id="IPR036116">
    <property type="entry name" value="FN3_sf"/>
</dbReference>
<dbReference type="SMART" id="SM00060">
    <property type="entry name" value="FN3"/>
    <property type="match status" value="1"/>
</dbReference>
<accession>A0A1A6FXF7</accession>
<dbReference type="SUPFAM" id="SSF49265">
    <property type="entry name" value="Fibronectin type III"/>
    <property type="match status" value="1"/>
</dbReference>
<dbReference type="Pfam" id="PF00041">
    <property type="entry name" value="fn3"/>
    <property type="match status" value="1"/>
</dbReference>
<dbReference type="EMBL" id="LZPO01116654">
    <property type="protein sequence ID" value="OBS58279.1"/>
    <property type="molecule type" value="Genomic_DNA"/>
</dbReference>
<keyword evidence="1" id="KW-0677">Repeat</keyword>
<dbReference type="GO" id="GO:0030155">
    <property type="term" value="P:regulation of cell adhesion"/>
    <property type="evidence" value="ECO:0007669"/>
    <property type="project" value="TreeGrafter"/>
</dbReference>
<gene>
    <name evidence="3" type="ORF">A6R68_10596</name>
</gene>
<protein>
    <recommendedName>
        <fullName evidence="2">Fibronectin type-III domain-containing protein</fullName>
    </recommendedName>
</protein>
<dbReference type="AlphaFoldDB" id="A0A1A6FXF7"/>
<comment type="caution">
    <text evidence="3">The sequence shown here is derived from an EMBL/GenBank/DDBJ whole genome shotgun (WGS) entry which is preliminary data.</text>
</comment>
<keyword evidence="4" id="KW-1185">Reference proteome</keyword>
<dbReference type="Proteomes" id="UP000092124">
    <property type="component" value="Unassembled WGS sequence"/>
</dbReference>
<evidence type="ECO:0000259" key="2">
    <source>
        <dbReference type="PROSITE" id="PS50853"/>
    </source>
</evidence>
<dbReference type="InterPro" id="IPR050991">
    <property type="entry name" value="ECM_Regulatory_Proteins"/>
</dbReference>
<dbReference type="GO" id="GO:0098966">
    <property type="term" value="C:perisynaptic extracellular matrix"/>
    <property type="evidence" value="ECO:0007669"/>
    <property type="project" value="TreeGrafter"/>
</dbReference>
<dbReference type="GO" id="GO:0005615">
    <property type="term" value="C:extracellular space"/>
    <property type="evidence" value="ECO:0007669"/>
    <property type="project" value="TreeGrafter"/>
</dbReference>
<sequence>PFFYQANMKKTRLTVIGEDPQYPAEIDGPTNVVTNQVTEDTASVSWDPVRADIDKYMVRYISPDGETKEKAVPKDQSSTVLTGLKPGEAYKVFVWAERGNQGSKKADTKALT</sequence>
<dbReference type="OrthoDB" id="9634445at2759"/>
<reference evidence="3 4" key="1">
    <citation type="submission" date="2016-06" db="EMBL/GenBank/DDBJ databases">
        <title>The Draft Genome Sequence and Annotation of the Desert Woodrat Neotoma lepida.</title>
        <authorList>
            <person name="Campbell M."/>
            <person name="Oakeson K.F."/>
            <person name="Yandell M."/>
            <person name="Halpert J.R."/>
            <person name="Dearing D."/>
        </authorList>
    </citation>
    <scope>NUCLEOTIDE SEQUENCE [LARGE SCALE GENOMIC DNA]</scope>
    <source>
        <strain evidence="3">417</strain>
        <tissue evidence="3">Liver</tissue>
    </source>
</reference>
<dbReference type="PANTHER" id="PTHR46708">
    <property type="entry name" value="TENASCIN"/>
    <property type="match status" value="1"/>
</dbReference>
<dbReference type="InterPro" id="IPR013783">
    <property type="entry name" value="Ig-like_fold"/>
</dbReference>
<dbReference type="CDD" id="cd00063">
    <property type="entry name" value="FN3"/>
    <property type="match status" value="1"/>
</dbReference>
<evidence type="ECO:0000313" key="3">
    <source>
        <dbReference type="EMBL" id="OBS58279.1"/>
    </source>
</evidence>
<proteinExistence type="predicted"/>
<evidence type="ECO:0000313" key="4">
    <source>
        <dbReference type="Proteomes" id="UP000092124"/>
    </source>
</evidence>
<dbReference type="STRING" id="56216.A0A1A6FXF7"/>
<name>A0A1A6FXF7_NEOLE</name>
<dbReference type="FunFam" id="2.60.40.10:FF:000156">
    <property type="entry name" value="Tenascin N"/>
    <property type="match status" value="1"/>
</dbReference>
<feature type="non-terminal residue" evidence="3">
    <location>
        <position position="112"/>
    </location>
</feature>
<dbReference type="PANTHER" id="PTHR46708:SF12">
    <property type="entry name" value="TENASCIN N"/>
    <property type="match status" value="1"/>
</dbReference>